<gene>
    <name evidence="2" type="ORF">B0H17DRAFT_1193815</name>
</gene>
<comment type="caution">
    <text evidence="2">The sequence shown here is derived from an EMBL/GenBank/DDBJ whole genome shotgun (WGS) entry which is preliminary data.</text>
</comment>
<proteinExistence type="predicted"/>
<accession>A0AAD7M7I7</accession>
<dbReference type="AlphaFoldDB" id="A0AAD7M7I7"/>
<evidence type="ECO:0000313" key="3">
    <source>
        <dbReference type="Proteomes" id="UP001221757"/>
    </source>
</evidence>
<evidence type="ECO:0000256" key="1">
    <source>
        <dbReference type="SAM" id="MobiDB-lite"/>
    </source>
</evidence>
<keyword evidence="3" id="KW-1185">Reference proteome</keyword>
<sequence length="267" mass="30426">MPRQGERPRPYPRRAHPSHTPRTPARQARISPHVELGIADMDAARDRRATTSERRPARWWSRPTRRADVAEEQRASEGVFARRAFVLAMQETASARGGGCQESTCFRRRRGRSSIATPSKWPTHLRRMAPLFSTSRWPRPPPLPTLSPPLNGVGRMSHELPAARQAAWANTLELLLHRYSPLLRLCSELRYNLRQPALLCSFRFNIFQYQHTMHVPFIRPPMLTHGHQLFADTAIKPKYAYTRYPEAFATDALPTTRAAPASIAPTS</sequence>
<organism evidence="2 3">
    <name type="scientific">Mycena rosella</name>
    <name type="common">Pink bonnet</name>
    <name type="synonym">Agaricus rosellus</name>
    <dbReference type="NCBI Taxonomy" id="1033263"/>
    <lineage>
        <taxon>Eukaryota</taxon>
        <taxon>Fungi</taxon>
        <taxon>Dikarya</taxon>
        <taxon>Basidiomycota</taxon>
        <taxon>Agaricomycotina</taxon>
        <taxon>Agaricomycetes</taxon>
        <taxon>Agaricomycetidae</taxon>
        <taxon>Agaricales</taxon>
        <taxon>Marasmiineae</taxon>
        <taxon>Mycenaceae</taxon>
        <taxon>Mycena</taxon>
    </lineage>
</organism>
<dbReference type="EMBL" id="JARKIE010000010">
    <property type="protein sequence ID" value="KAJ7704615.1"/>
    <property type="molecule type" value="Genomic_DNA"/>
</dbReference>
<evidence type="ECO:0000313" key="2">
    <source>
        <dbReference type="EMBL" id="KAJ7704615.1"/>
    </source>
</evidence>
<feature type="region of interest" description="Disordered" evidence="1">
    <location>
        <begin position="1"/>
        <end position="32"/>
    </location>
</feature>
<feature type="compositionally biased region" description="Basic residues" evidence="1">
    <location>
        <begin position="10"/>
        <end position="19"/>
    </location>
</feature>
<protein>
    <submittedName>
        <fullName evidence="2">Uncharacterized protein</fullName>
    </submittedName>
</protein>
<name>A0AAD7M7I7_MYCRO</name>
<dbReference type="Proteomes" id="UP001221757">
    <property type="component" value="Unassembled WGS sequence"/>
</dbReference>
<reference evidence="2" key="1">
    <citation type="submission" date="2023-03" db="EMBL/GenBank/DDBJ databases">
        <title>Massive genome expansion in bonnet fungi (Mycena s.s.) driven by repeated elements and novel gene families across ecological guilds.</title>
        <authorList>
            <consortium name="Lawrence Berkeley National Laboratory"/>
            <person name="Harder C.B."/>
            <person name="Miyauchi S."/>
            <person name="Viragh M."/>
            <person name="Kuo A."/>
            <person name="Thoen E."/>
            <person name="Andreopoulos B."/>
            <person name="Lu D."/>
            <person name="Skrede I."/>
            <person name="Drula E."/>
            <person name="Henrissat B."/>
            <person name="Morin E."/>
            <person name="Kohler A."/>
            <person name="Barry K."/>
            <person name="LaButti K."/>
            <person name="Morin E."/>
            <person name="Salamov A."/>
            <person name="Lipzen A."/>
            <person name="Mereny Z."/>
            <person name="Hegedus B."/>
            <person name="Baldrian P."/>
            <person name="Stursova M."/>
            <person name="Weitz H."/>
            <person name="Taylor A."/>
            <person name="Grigoriev I.V."/>
            <person name="Nagy L.G."/>
            <person name="Martin F."/>
            <person name="Kauserud H."/>
        </authorList>
    </citation>
    <scope>NUCLEOTIDE SEQUENCE</scope>
    <source>
        <strain evidence="2">CBHHK067</strain>
    </source>
</reference>